<feature type="transmembrane region" description="Helical" evidence="5">
    <location>
        <begin position="93"/>
        <end position="115"/>
    </location>
</feature>
<dbReference type="SUPFAM" id="SSF48652">
    <property type="entry name" value="Tetraspanin"/>
    <property type="match status" value="1"/>
</dbReference>
<evidence type="ECO:0000256" key="5">
    <source>
        <dbReference type="SAM" id="Phobius"/>
    </source>
</evidence>
<keyword evidence="3 5" id="KW-1133">Transmembrane helix</keyword>
<evidence type="ECO:0000256" key="4">
    <source>
        <dbReference type="ARBA" id="ARBA00023136"/>
    </source>
</evidence>
<name>A0A164K4D2_9CRUS</name>
<dbReference type="Proteomes" id="UP000076858">
    <property type="component" value="Unassembled WGS sequence"/>
</dbReference>
<dbReference type="OrthoDB" id="10033535at2759"/>
<comment type="subcellular location">
    <subcellularLocation>
        <location evidence="1">Membrane</location>
        <topology evidence="1">Multi-pass membrane protein</topology>
    </subcellularLocation>
</comment>
<reference evidence="6 7" key="1">
    <citation type="submission" date="2016-03" db="EMBL/GenBank/DDBJ databases">
        <title>EvidentialGene: Evidence-directed Construction of Genes on Genomes.</title>
        <authorList>
            <person name="Gilbert D.G."/>
            <person name="Choi J.-H."/>
            <person name="Mockaitis K."/>
            <person name="Colbourne J."/>
            <person name="Pfrender M."/>
        </authorList>
    </citation>
    <scope>NUCLEOTIDE SEQUENCE [LARGE SCALE GENOMIC DNA]</scope>
    <source>
        <strain evidence="6 7">Xinb3</strain>
        <tissue evidence="6">Complete organism</tissue>
    </source>
</reference>
<proteinExistence type="predicted"/>
<dbReference type="PANTHER" id="PTHR19282:SF546">
    <property type="entry name" value="TETRASPANIN FAMILY PROTEIN"/>
    <property type="match status" value="1"/>
</dbReference>
<feature type="transmembrane region" description="Helical" evidence="5">
    <location>
        <begin position="41"/>
        <end position="64"/>
    </location>
</feature>
<comment type="caution">
    <text evidence="6">The sequence shown here is derived from an EMBL/GenBank/DDBJ whole genome shotgun (WGS) entry which is preliminary data.</text>
</comment>
<dbReference type="EMBL" id="LRGB01003375">
    <property type="protein sequence ID" value="KZS02939.1"/>
    <property type="molecule type" value="Genomic_DNA"/>
</dbReference>
<evidence type="ECO:0000256" key="2">
    <source>
        <dbReference type="ARBA" id="ARBA00022692"/>
    </source>
</evidence>
<dbReference type="Gene3D" id="1.10.1450.10">
    <property type="entry name" value="Tetraspanin"/>
    <property type="match status" value="1"/>
</dbReference>
<feature type="transmembrane region" description="Helical" evidence="5">
    <location>
        <begin position="122"/>
        <end position="141"/>
    </location>
</feature>
<dbReference type="InterPro" id="IPR008952">
    <property type="entry name" value="Tetraspanin_EC2_sf"/>
</dbReference>
<keyword evidence="4 5" id="KW-0472">Membrane</keyword>
<dbReference type="InterPro" id="IPR018499">
    <property type="entry name" value="Tetraspanin/Peripherin"/>
</dbReference>
<feature type="transmembrane region" description="Helical" evidence="5">
    <location>
        <begin position="247"/>
        <end position="265"/>
    </location>
</feature>
<organism evidence="6 7">
    <name type="scientific">Daphnia magna</name>
    <dbReference type="NCBI Taxonomy" id="35525"/>
    <lineage>
        <taxon>Eukaryota</taxon>
        <taxon>Metazoa</taxon>
        <taxon>Ecdysozoa</taxon>
        <taxon>Arthropoda</taxon>
        <taxon>Crustacea</taxon>
        <taxon>Branchiopoda</taxon>
        <taxon>Diplostraca</taxon>
        <taxon>Cladocera</taxon>
        <taxon>Anomopoda</taxon>
        <taxon>Daphniidae</taxon>
        <taxon>Daphnia</taxon>
    </lineage>
</organism>
<keyword evidence="7" id="KW-1185">Reference proteome</keyword>
<evidence type="ECO:0000313" key="7">
    <source>
        <dbReference type="Proteomes" id="UP000076858"/>
    </source>
</evidence>
<accession>A0A164K4D2</accession>
<dbReference type="AlphaFoldDB" id="A0A164K4D2"/>
<dbReference type="Pfam" id="PF00335">
    <property type="entry name" value="Tetraspanin"/>
    <property type="match status" value="1"/>
</dbReference>
<dbReference type="PANTHER" id="PTHR19282">
    <property type="entry name" value="TETRASPANIN"/>
    <property type="match status" value="1"/>
</dbReference>
<evidence type="ECO:0000313" key="6">
    <source>
        <dbReference type="EMBL" id="KZS02939.1"/>
    </source>
</evidence>
<protein>
    <submittedName>
        <fullName evidence="6">Uncharacterized protein</fullName>
    </submittedName>
</protein>
<dbReference type="STRING" id="35525.A0A164K4D2"/>
<gene>
    <name evidence="6" type="ORF">APZ42_034412</name>
</gene>
<dbReference type="FunFam" id="1.10.1450.10:FF:000098">
    <property type="entry name" value="Tetraspanin"/>
    <property type="match status" value="1"/>
</dbReference>
<evidence type="ECO:0000256" key="3">
    <source>
        <dbReference type="ARBA" id="ARBA00022989"/>
    </source>
</evidence>
<sequence length="281" mass="32507">MFCYLKSKKNEMADSLPKTNMTALKCLNVRKVCTIMKWNNYLPFFLASSYVVAILLAIALVFSVESIKSSTPFVKNILFLSFPLTSVSVPSKLFYSSVLFSLAPTSVIGCVIALLKFPISRGFIVSFYAFQLIFGIILLLMQDQSANRFDLEVELIESVMQYNRMTNRDDARKWDVTHRKLKCCGYDNYQDWFVTPNEIRTDVPDSCCLVPIKKCGLDASKRDRIEEKIHTRGCYPVLSDQLRQIRLIYLSIVFIVLSTPLIVFIRKIRAWIESRRLWQRD</sequence>
<dbReference type="GO" id="GO:0016020">
    <property type="term" value="C:membrane"/>
    <property type="evidence" value="ECO:0007669"/>
    <property type="project" value="UniProtKB-SubCell"/>
</dbReference>
<evidence type="ECO:0000256" key="1">
    <source>
        <dbReference type="ARBA" id="ARBA00004141"/>
    </source>
</evidence>
<keyword evidence="2 5" id="KW-0812">Transmembrane</keyword>